<dbReference type="EMBL" id="CP113088">
    <property type="protein sequence ID" value="WAC01929.1"/>
    <property type="molecule type" value="Genomic_DNA"/>
</dbReference>
<sequence>MTLIKVSALNIVEGVTQIIEKHGKIIVLEDDIITSPQFLTYMNAALNYYEKEEKVMHISRIYATHRWHYTTIFLL</sequence>
<gene>
    <name evidence="1" type="ORF">N7U66_19120</name>
</gene>
<evidence type="ECO:0000313" key="1">
    <source>
        <dbReference type="EMBL" id="WAC01929.1"/>
    </source>
</evidence>
<accession>A0A9E8MVY1</accession>
<evidence type="ECO:0000313" key="2">
    <source>
        <dbReference type="Proteomes" id="UP001164705"/>
    </source>
</evidence>
<dbReference type="Gene3D" id="3.90.550.10">
    <property type="entry name" value="Spore Coat Polysaccharide Biosynthesis Protein SpsA, Chain A"/>
    <property type="match status" value="1"/>
</dbReference>
<proteinExistence type="predicted"/>
<dbReference type="InterPro" id="IPR029044">
    <property type="entry name" value="Nucleotide-diphossugar_trans"/>
</dbReference>
<protein>
    <submittedName>
        <fullName evidence="1">Uncharacterized protein</fullName>
    </submittedName>
</protein>
<dbReference type="Proteomes" id="UP001164705">
    <property type="component" value="Chromosome"/>
</dbReference>
<keyword evidence="2" id="KW-1185">Reference proteome</keyword>
<dbReference type="AlphaFoldDB" id="A0A9E8MVY1"/>
<organism evidence="1 2">
    <name type="scientific">Lacinutrix neustonica</name>
    <dbReference type="NCBI Taxonomy" id="2980107"/>
    <lineage>
        <taxon>Bacteria</taxon>
        <taxon>Pseudomonadati</taxon>
        <taxon>Bacteroidota</taxon>
        <taxon>Flavobacteriia</taxon>
        <taxon>Flavobacteriales</taxon>
        <taxon>Flavobacteriaceae</taxon>
        <taxon>Lacinutrix</taxon>
    </lineage>
</organism>
<reference evidence="1" key="1">
    <citation type="submission" date="2022-11" db="EMBL/GenBank/DDBJ databases">
        <title>Lacinutrix neustonica HL-RS19T sp. nov., isolated from the surface microlayer sample of brackish Lake Shihwa.</title>
        <authorList>
            <person name="Choi J.Y."/>
            <person name="Hwang C.Y."/>
        </authorList>
    </citation>
    <scope>NUCLEOTIDE SEQUENCE</scope>
    <source>
        <strain evidence="1">HL-RS19</strain>
    </source>
</reference>
<dbReference type="RefSeq" id="WP_267676527.1">
    <property type="nucleotide sequence ID" value="NZ_CP113088.1"/>
</dbReference>
<name>A0A9E8MVY1_9FLAO</name>
<dbReference type="KEGG" id="lnu:N7U66_19120"/>